<feature type="domain" description="DUF7745" evidence="2">
    <location>
        <begin position="91"/>
        <end position="239"/>
    </location>
</feature>
<proteinExistence type="predicted"/>
<sequence length="472" mass="51036">MDRSAPGLRLEAIALPRQEILHIWRTFRSVARAFVQDIIGHVVMLTEAPVHQELHQGWDQGIRIAWLSDWTLLRALTPSTASYQRDACHRFLLLIFGTLLFPYTPNRIDGAIAQVVLQAVGGHSYVEALLAETVRSLDYVREVRHGMMRGSPHLLQIWLLAHVRPFCSSHPFSNIADERSLIERLVPVFPPPECSFSEWRYFWCKLTPARFLWVARWNPSSPMITGCPGIVGIPLLSHLGSTLIFPGRGASDGVSSSTSSNRDLGPAGGPPKRYVGPSAGKGRRGPPPLGLADALILPSLGPTLLSVGHRAQRDVGLRILPAYSGALPTHLPPPTSSGAPLPQVSLLSSASDDQAPITALEGTVNQLAASMAANMAELFALLRGPNRASSSSTPPPGQGPTVDPIPWVPPTQVPENIDALAPPTLHTSVAHPFTSPFPPPPAPTTVPLPPATFLSRSRPCPHLHLSPYWPQP</sequence>
<protein>
    <recommendedName>
        <fullName evidence="2">DUF7745 domain-containing protein</fullName>
    </recommendedName>
</protein>
<evidence type="ECO:0000313" key="3">
    <source>
        <dbReference type="EMBL" id="PKI41950.1"/>
    </source>
</evidence>
<name>A0A2I0IE63_PUNGR</name>
<dbReference type="Proteomes" id="UP000233551">
    <property type="component" value="Unassembled WGS sequence"/>
</dbReference>
<gene>
    <name evidence="3" type="ORF">CRG98_037657</name>
</gene>
<feature type="region of interest" description="Disordered" evidence="1">
    <location>
        <begin position="250"/>
        <end position="287"/>
    </location>
</feature>
<reference evidence="3 4" key="1">
    <citation type="submission" date="2017-11" db="EMBL/GenBank/DDBJ databases">
        <title>De-novo sequencing of pomegranate (Punica granatum L.) genome.</title>
        <authorList>
            <person name="Akparov Z."/>
            <person name="Amiraslanov A."/>
            <person name="Hajiyeva S."/>
            <person name="Abbasov M."/>
            <person name="Kaur K."/>
            <person name="Hamwieh A."/>
            <person name="Solovyev V."/>
            <person name="Salamov A."/>
            <person name="Braich B."/>
            <person name="Kosarev P."/>
            <person name="Mahmoud A."/>
            <person name="Hajiyev E."/>
            <person name="Babayeva S."/>
            <person name="Izzatullayeva V."/>
            <person name="Mammadov A."/>
            <person name="Mammadov A."/>
            <person name="Sharifova S."/>
            <person name="Ojaghi J."/>
            <person name="Eynullazada K."/>
            <person name="Bayramov B."/>
            <person name="Abdulazimova A."/>
            <person name="Shahmuradov I."/>
        </authorList>
    </citation>
    <scope>NUCLEOTIDE SEQUENCE [LARGE SCALE GENOMIC DNA]</scope>
    <source>
        <strain evidence="4">cv. AG2017</strain>
        <tissue evidence="3">Leaf</tissue>
    </source>
</reference>
<feature type="region of interest" description="Disordered" evidence="1">
    <location>
        <begin position="386"/>
        <end position="418"/>
    </location>
</feature>
<keyword evidence="4" id="KW-1185">Reference proteome</keyword>
<accession>A0A2I0IE63</accession>
<evidence type="ECO:0000259" key="2">
    <source>
        <dbReference type="Pfam" id="PF24924"/>
    </source>
</evidence>
<dbReference type="Pfam" id="PF24924">
    <property type="entry name" value="DUF7745"/>
    <property type="match status" value="1"/>
</dbReference>
<dbReference type="EMBL" id="PGOL01003253">
    <property type="protein sequence ID" value="PKI41950.1"/>
    <property type="molecule type" value="Genomic_DNA"/>
</dbReference>
<organism evidence="3 4">
    <name type="scientific">Punica granatum</name>
    <name type="common">Pomegranate</name>
    <dbReference type="NCBI Taxonomy" id="22663"/>
    <lineage>
        <taxon>Eukaryota</taxon>
        <taxon>Viridiplantae</taxon>
        <taxon>Streptophyta</taxon>
        <taxon>Embryophyta</taxon>
        <taxon>Tracheophyta</taxon>
        <taxon>Spermatophyta</taxon>
        <taxon>Magnoliopsida</taxon>
        <taxon>eudicotyledons</taxon>
        <taxon>Gunneridae</taxon>
        <taxon>Pentapetalae</taxon>
        <taxon>rosids</taxon>
        <taxon>malvids</taxon>
        <taxon>Myrtales</taxon>
        <taxon>Lythraceae</taxon>
        <taxon>Punica</taxon>
    </lineage>
</organism>
<dbReference type="AlphaFoldDB" id="A0A2I0IE63"/>
<dbReference type="InterPro" id="IPR056647">
    <property type="entry name" value="DUF7745"/>
</dbReference>
<evidence type="ECO:0000256" key="1">
    <source>
        <dbReference type="SAM" id="MobiDB-lite"/>
    </source>
</evidence>
<comment type="caution">
    <text evidence="3">The sequence shown here is derived from an EMBL/GenBank/DDBJ whole genome shotgun (WGS) entry which is preliminary data.</text>
</comment>
<evidence type="ECO:0000313" key="4">
    <source>
        <dbReference type="Proteomes" id="UP000233551"/>
    </source>
</evidence>